<keyword evidence="3" id="KW-1185">Reference proteome</keyword>
<reference evidence="2 3" key="3">
    <citation type="submission" date="2016-03" db="EMBL/GenBank/DDBJ databases">
        <title>EvidentialGene: Evidence-directed Construction of Genes on Genomes.</title>
        <authorList>
            <person name="Gilbert D.G."/>
            <person name="Choi J.-H."/>
            <person name="Mockaitis K."/>
            <person name="Colbourne J."/>
            <person name="Pfrender M."/>
        </authorList>
    </citation>
    <scope>NUCLEOTIDE SEQUENCE [LARGE SCALE GENOMIC DNA]</scope>
    <source>
        <strain evidence="2 3">Xinb3</strain>
        <tissue evidence="2">Complete organism</tissue>
    </source>
</reference>
<accession>A0A0P4YIX9</accession>
<evidence type="ECO:0000313" key="2">
    <source>
        <dbReference type="EMBL" id="KZS15835.1"/>
    </source>
</evidence>
<reference evidence="1" key="2">
    <citation type="submission" date="2015-10" db="EMBL/GenBank/DDBJ databases">
        <authorList>
            <person name="Gilbert D.G."/>
        </authorList>
    </citation>
    <scope>NUCLEOTIDE SEQUENCE</scope>
</reference>
<dbReference type="EMBL" id="GDIP01236202">
    <property type="protein sequence ID" value="JAI87199.1"/>
    <property type="molecule type" value="Transcribed_RNA"/>
</dbReference>
<evidence type="ECO:0000313" key="1">
    <source>
        <dbReference type="EMBL" id="JAI87199.1"/>
    </source>
</evidence>
<sequence>MCRVNASMVSTSLFLALMTRAKRFPKVIKLMKLKAPIFIHKTKENDSHPSRKLYQMEALLRRVRQFNQLVW</sequence>
<reference evidence="1" key="1">
    <citation type="submission" date="2015-10" db="EMBL/GenBank/DDBJ databases">
        <title>Daphnia magna gene sets from two clonal populations assembled and annotated with EvidentialGene.</title>
        <authorList>
            <person name="Gilbert D."/>
            <person name="Podicheti R."/>
            <person name="Orsini L."/>
            <person name="Colbourne J."/>
            <person name="Pfrender M."/>
        </authorList>
    </citation>
    <scope>NUCLEOTIDE SEQUENCE</scope>
</reference>
<evidence type="ECO:0000313" key="3">
    <source>
        <dbReference type="Proteomes" id="UP000076858"/>
    </source>
</evidence>
<dbReference type="EMBL" id="LRGB01000839">
    <property type="protein sequence ID" value="KZS15835.1"/>
    <property type="molecule type" value="Genomic_DNA"/>
</dbReference>
<organism evidence="1">
    <name type="scientific">Daphnia magna</name>
    <dbReference type="NCBI Taxonomy" id="35525"/>
    <lineage>
        <taxon>Eukaryota</taxon>
        <taxon>Metazoa</taxon>
        <taxon>Ecdysozoa</taxon>
        <taxon>Arthropoda</taxon>
        <taxon>Crustacea</taxon>
        <taxon>Branchiopoda</taxon>
        <taxon>Diplostraca</taxon>
        <taxon>Cladocera</taxon>
        <taxon>Anomopoda</taxon>
        <taxon>Daphniidae</taxon>
        <taxon>Daphnia</taxon>
    </lineage>
</organism>
<protein>
    <submittedName>
        <fullName evidence="1">Uncharacterized protein</fullName>
    </submittedName>
</protein>
<dbReference type="AlphaFoldDB" id="A0A0P4YIX9"/>
<dbReference type="Proteomes" id="UP000076858">
    <property type="component" value="Unassembled WGS sequence"/>
</dbReference>
<name>A0A0P4YIX9_9CRUS</name>
<gene>
    <name evidence="2" type="ORF">APZ42_018537</name>
</gene>
<proteinExistence type="predicted"/>